<dbReference type="EMBL" id="CM046393">
    <property type="protein sequence ID" value="KAI8551752.1"/>
    <property type="molecule type" value="Genomic_DNA"/>
</dbReference>
<keyword evidence="2" id="KW-1185">Reference proteome</keyword>
<reference evidence="1" key="1">
    <citation type="submission" date="2022-02" db="EMBL/GenBank/DDBJ databases">
        <title>Plant Genome Project.</title>
        <authorList>
            <person name="Zhang R.-G."/>
        </authorList>
    </citation>
    <scope>NUCLEOTIDE SEQUENCE</scope>
    <source>
        <strain evidence="1">AT1</strain>
    </source>
</reference>
<name>A0ACC0NEJ0_RHOML</name>
<sequence length="112" mass="13068">MVAAVCRVCLWWLDLRCNSLSKERERERERERDGWKRKRGEERKKPRCRAVFHEFIQGCDVWLGLLCGMPRGRADSGPLWVSFAGRGVTLSSSHPLRALFLGNSSYRYLIKL</sequence>
<protein>
    <submittedName>
        <fullName evidence="1">Uncharacterized protein</fullName>
    </submittedName>
</protein>
<evidence type="ECO:0000313" key="1">
    <source>
        <dbReference type="EMBL" id="KAI8551752.1"/>
    </source>
</evidence>
<accession>A0ACC0NEJ0</accession>
<dbReference type="Proteomes" id="UP001062846">
    <property type="component" value="Chromosome 6"/>
</dbReference>
<proteinExistence type="predicted"/>
<evidence type="ECO:0000313" key="2">
    <source>
        <dbReference type="Proteomes" id="UP001062846"/>
    </source>
</evidence>
<comment type="caution">
    <text evidence="1">The sequence shown here is derived from an EMBL/GenBank/DDBJ whole genome shotgun (WGS) entry which is preliminary data.</text>
</comment>
<gene>
    <name evidence="1" type="ORF">RHMOL_Rhmol06G0211000</name>
</gene>
<organism evidence="1 2">
    <name type="scientific">Rhododendron molle</name>
    <name type="common">Chinese azalea</name>
    <name type="synonym">Azalea mollis</name>
    <dbReference type="NCBI Taxonomy" id="49168"/>
    <lineage>
        <taxon>Eukaryota</taxon>
        <taxon>Viridiplantae</taxon>
        <taxon>Streptophyta</taxon>
        <taxon>Embryophyta</taxon>
        <taxon>Tracheophyta</taxon>
        <taxon>Spermatophyta</taxon>
        <taxon>Magnoliopsida</taxon>
        <taxon>eudicotyledons</taxon>
        <taxon>Gunneridae</taxon>
        <taxon>Pentapetalae</taxon>
        <taxon>asterids</taxon>
        <taxon>Ericales</taxon>
        <taxon>Ericaceae</taxon>
        <taxon>Ericoideae</taxon>
        <taxon>Rhodoreae</taxon>
        <taxon>Rhododendron</taxon>
    </lineage>
</organism>